<dbReference type="Pfam" id="PF01248">
    <property type="entry name" value="Ribosomal_L7Ae"/>
    <property type="match status" value="1"/>
</dbReference>
<name>A0A1H3DE66_9BACT</name>
<dbReference type="GO" id="GO:0005840">
    <property type="term" value="C:ribosome"/>
    <property type="evidence" value="ECO:0007669"/>
    <property type="project" value="UniProtKB-KW"/>
</dbReference>
<dbReference type="InterPro" id="IPR029064">
    <property type="entry name" value="Ribosomal_eL30-like_sf"/>
</dbReference>
<dbReference type="EMBL" id="FNPD01000001">
    <property type="protein sequence ID" value="SDX64686.1"/>
    <property type="molecule type" value="Genomic_DNA"/>
</dbReference>
<dbReference type="SUPFAM" id="SSF55315">
    <property type="entry name" value="L30e-like"/>
    <property type="match status" value="1"/>
</dbReference>
<organism evidence="2 3">
    <name type="scientific">Acetomicrobium thermoterrenum DSM 13490</name>
    <dbReference type="NCBI Taxonomy" id="1120987"/>
    <lineage>
        <taxon>Bacteria</taxon>
        <taxon>Thermotogati</taxon>
        <taxon>Synergistota</taxon>
        <taxon>Synergistia</taxon>
        <taxon>Synergistales</taxon>
        <taxon>Acetomicrobiaceae</taxon>
        <taxon>Acetomicrobium</taxon>
    </lineage>
</organism>
<evidence type="ECO:0000313" key="3">
    <source>
        <dbReference type="Proteomes" id="UP000199266"/>
    </source>
</evidence>
<accession>A0A1H3DE66</accession>
<reference evidence="3" key="1">
    <citation type="submission" date="2016-10" db="EMBL/GenBank/DDBJ databases">
        <authorList>
            <person name="Varghese N."/>
            <person name="Submissions S."/>
        </authorList>
    </citation>
    <scope>NUCLEOTIDE SEQUENCE [LARGE SCALE GENOMIC DNA]</scope>
    <source>
        <strain evidence="3">DSM 13490</strain>
    </source>
</reference>
<gene>
    <name evidence="2" type="ORF">SAMN03080603_00084</name>
</gene>
<keyword evidence="3" id="KW-1185">Reference proteome</keyword>
<protein>
    <submittedName>
        <fullName evidence="2">Large subunit ribosomal protein L7A</fullName>
    </submittedName>
</protein>
<keyword evidence="2" id="KW-0689">Ribosomal protein</keyword>
<dbReference type="AlphaFoldDB" id="A0A1H3DE66"/>
<dbReference type="Gene3D" id="3.30.1330.30">
    <property type="match status" value="1"/>
</dbReference>
<keyword evidence="2" id="KW-0687">Ribonucleoprotein</keyword>
<sequence length="89" mass="9909">MPLQELAAGKRVVGARSVYRKLIKSEIVKVFVARDAEKKVIESVLKEAEARSIPVEWADDSKILGRACLIERPAAVAGLLIDRRINNIR</sequence>
<evidence type="ECO:0000313" key="2">
    <source>
        <dbReference type="EMBL" id="SDX64686.1"/>
    </source>
</evidence>
<feature type="domain" description="Ribosomal protein eL8/eL30/eS12/Gadd45" evidence="1">
    <location>
        <begin position="7"/>
        <end position="77"/>
    </location>
</feature>
<dbReference type="RefSeq" id="WP_091459796.1">
    <property type="nucleotide sequence ID" value="NZ_FNPD01000001.1"/>
</dbReference>
<dbReference type="Proteomes" id="UP000199266">
    <property type="component" value="Unassembled WGS sequence"/>
</dbReference>
<evidence type="ECO:0000259" key="1">
    <source>
        <dbReference type="Pfam" id="PF01248"/>
    </source>
</evidence>
<dbReference type="InterPro" id="IPR004038">
    <property type="entry name" value="Ribosomal_eL8/eL30/eS12/Gad45"/>
</dbReference>
<proteinExistence type="predicted"/>